<evidence type="ECO:0000256" key="3">
    <source>
        <dbReference type="ARBA" id="ARBA00022840"/>
    </source>
</evidence>
<feature type="domain" description="PRD" evidence="7">
    <location>
        <begin position="473"/>
        <end position="579"/>
    </location>
</feature>
<evidence type="ECO:0000256" key="1">
    <source>
        <dbReference type="ARBA" id="ARBA00022679"/>
    </source>
</evidence>
<evidence type="ECO:0000259" key="6">
    <source>
        <dbReference type="PROSITE" id="PS51096"/>
    </source>
</evidence>
<accession>A0A498R8G3</accession>
<dbReference type="InterPro" id="IPR027417">
    <property type="entry name" value="P-loop_NTPase"/>
</dbReference>
<dbReference type="SUPFAM" id="SSF63520">
    <property type="entry name" value="PTS-regulatory domain, PRD"/>
    <property type="match status" value="1"/>
</dbReference>
<dbReference type="Pfam" id="PF00359">
    <property type="entry name" value="PTS_EIIA_2"/>
    <property type="match status" value="1"/>
</dbReference>
<dbReference type="Gene3D" id="3.40.50.510">
    <property type="entry name" value="Phosphotransferase system, mannose-type IIA component"/>
    <property type="match status" value="1"/>
</dbReference>
<keyword evidence="3" id="KW-0067">ATP-binding</keyword>
<dbReference type="Pfam" id="PF00874">
    <property type="entry name" value="PRD"/>
    <property type="match status" value="1"/>
</dbReference>
<dbReference type="Pfam" id="PF00158">
    <property type="entry name" value="Sigma54_activat"/>
    <property type="match status" value="1"/>
</dbReference>
<dbReference type="Gene3D" id="1.10.1790.10">
    <property type="entry name" value="PRD domain"/>
    <property type="match status" value="1"/>
</dbReference>
<evidence type="ECO:0000259" key="4">
    <source>
        <dbReference type="PROSITE" id="PS50045"/>
    </source>
</evidence>
<dbReference type="Gene3D" id="3.40.930.10">
    <property type="entry name" value="Mannitol-specific EII, Chain A"/>
    <property type="match status" value="1"/>
</dbReference>
<evidence type="ECO:0000259" key="5">
    <source>
        <dbReference type="PROSITE" id="PS51094"/>
    </source>
</evidence>
<feature type="domain" description="Sigma-54 factor interaction" evidence="4">
    <location>
        <begin position="125"/>
        <end position="359"/>
    </location>
</feature>
<dbReference type="PROSITE" id="PS51096">
    <property type="entry name" value="PTS_EIIA_TYPE_4"/>
    <property type="match status" value="1"/>
</dbReference>
<feature type="domain" description="PTS EIIA type-2" evidence="5">
    <location>
        <begin position="816"/>
        <end position="953"/>
    </location>
</feature>
<keyword evidence="1 8" id="KW-0808">Transferase</keyword>
<dbReference type="Gene3D" id="1.10.10.60">
    <property type="entry name" value="Homeodomain-like"/>
    <property type="match status" value="1"/>
</dbReference>
<dbReference type="SUPFAM" id="SSF55804">
    <property type="entry name" value="Phoshotransferase/anion transport protein"/>
    <property type="match status" value="1"/>
</dbReference>
<dbReference type="InterPro" id="IPR003593">
    <property type="entry name" value="AAA+_ATPase"/>
</dbReference>
<dbReference type="InterPro" id="IPR004701">
    <property type="entry name" value="PTS_EIIA_man-typ"/>
</dbReference>
<dbReference type="PANTHER" id="PTHR32071">
    <property type="entry name" value="TRANSCRIPTIONAL REGULATORY PROTEIN"/>
    <property type="match status" value="1"/>
</dbReference>
<gene>
    <name evidence="8" type="ORF">LUCI_2509</name>
</gene>
<dbReference type="RefSeq" id="WP_122628199.1">
    <property type="nucleotide sequence ID" value="NZ_UPPP01000072.1"/>
</dbReference>
<dbReference type="InterPro" id="IPR036662">
    <property type="entry name" value="PTS_EIIA_man-typ_sf"/>
</dbReference>
<keyword evidence="2" id="KW-0547">Nucleotide-binding</keyword>
<dbReference type="InterPro" id="IPR036634">
    <property type="entry name" value="PRD_sf"/>
</dbReference>
<proteinExistence type="predicted"/>
<dbReference type="GO" id="GO:0009401">
    <property type="term" value="P:phosphoenolpyruvate-dependent sugar phosphotransferase system"/>
    <property type="evidence" value="ECO:0007669"/>
    <property type="project" value="InterPro"/>
</dbReference>
<dbReference type="Proteomes" id="UP000277811">
    <property type="component" value="Unassembled WGS sequence"/>
</dbReference>
<evidence type="ECO:0000259" key="7">
    <source>
        <dbReference type="PROSITE" id="PS51372"/>
    </source>
</evidence>
<name>A0A498R8G3_9FIRM</name>
<dbReference type="PANTHER" id="PTHR32071:SF38">
    <property type="entry name" value="PSP OPERON TRANSCRIPTIONAL ACTIVATOR"/>
    <property type="match status" value="1"/>
</dbReference>
<protein>
    <submittedName>
        <fullName evidence="8">Phosphotransferase system mannose-type iia component</fullName>
    </submittedName>
</protein>
<dbReference type="SUPFAM" id="SSF53062">
    <property type="entry name" value="PTS system fructose IIA component-like"/>
    <property type="match status" value="1"/>
</dbReference>
<dbReference type="GO" id="GO:0016020">
    <property type="term" value="C:membrane"/>
    <property type="evidence" value="ECO:0007669"/>
    <property type="project" value="InterPro"/>
</dbReference>
<evidence type="ECO:0000313" key="9">
    <source>
        <dbReference type="Proteomes" id="UP000277811"/>
    </source>
</evidence>
<dbReference type="InterPro" id="IPR025943">
    <property type="entry name" value="Sigma_54_int_dom_ATP-bd_2"/>
</dbReference>
<dbReference type="EMBL" id="UPPP01000072">
    <property type="protein sequence ID" value="VBB07265.1"/>
    <property type="molecule type" value="Genomic_DNA"/>
</dbReference>
<dbReference type="GO" id="GO:0005524">
    <property type="term" value="F:ATP binding"/>
    <property type="evidence" value="ECO:0007669"/>
    <property type="project" value="UniProtKB-KW"/>
</dbReference>
<dbReference type="Gene3D" id="3.40.50.300">
    <property type="entry name" value="P-loop containing nucleotide triphosphate hydrolases"/>
    <property type="match status" value="1"/>
</dbReference>
<dbReference type="Pfam" id="PF04552">
    <property type="entry name" value="Sigma54_DBD"/>
    <property type="match status" value="1"/>
</dbReference>
<dbReference type="CDD" id="cd00211">
    <property type="entry name" value="PTS_IIA_fru"/>
    <property type="match status" value="1"/>
</dbReference>
<sequence>MLENNREKITQLIQNESIYSPLNDEKIAESLSIYRETVTGIRKELNIPNSRERKKQNIQLAIQTIKQSNPQITTGQLLDKLSEEGFQVSRNYIADLINNTVNINKKPDRPQAPLAGPKITDFSKLTGFDGSLTKNIQQAKAAMLYPPFGLPTLIIGDSGTGKSMFAECMYQYAVNQKVLAANAPFVALNCADYGDNPQLLLSILYGHKKGAFTGADQDTEGLVERAHKGILFLDEIHRLPPKGQEILFSILDKGQFRRLGEGNMTRKTQVFFIGATTENIESSFLLTFRRRIPMIIELPPLKERPVREKAQLIYDFFQEEANRTKCRILVNRKILSSFTIKEYPGNIGQLKSEIQVTCANAYVEKINSGKNEIIIDFSELLYNTLFQNIERNSAIAFQDALFVPLNTTKTQQKYPIFEDIYVKVEKKYQELKKMNISTVEIEKIIWNFILNNFDLIRAGAEARTLPLTELKYLVGDSISRMTDSFYAVIRQQYPDLSINEKVLVYLAIHLDEALKRIKQNQEIVNPNILHIKESFKNEFELALQLAEQVEKQENIRLPEGEIGFIAIYIKEMLQFTNKKNEVEIITVCHGKIASEMIAIVNHLMGVNFPIAVDMPFNENPAKTFKKVVEIAKTFEKDTGILFFVDMGSLANIGEIVHNQTGLKTRTIDRVDIVSVMEAVRKVYIADDRSEEILDDVYYDLIHPRHLCSMISIDHSYKKPVILCTCLTGRGIALKIKELLAEYYPDLKTMVLSVMDEELKQKINIINQQYNILAIIGTINPRIHNINFIPFETDFSKDKKMLVDYLVKQQKGNSLKKILDEDFIFLHSKYKNKQEVLEAIGSALFNKGYIKSEFLQSLFTREEMSSTCFKNGIAIPHGLPVFVERSAIVFVQLQQPIEWDGQKNKVVLICLPAIKSNDVDVINEMFRILKDKTRVDQLLKAADQHAFIETLCSP</sequence>
<organism evidence="8 9">
    <name type="scientific">Lucifera butyrica</name>
    <dbReference type="NCBI Taxonomy" id="1351585"/>
    <lineage>
        <taxon>Bacteria</taxon>
        <taxon>Bacillati</taxon>
        <taxon>Bacillota</taxon>
        <taxon>Negativicutes</taxon>
        <taxon>Veillonellales</taxon>
        <taxon>Veillonellaceae</taxon>
        <taxon>Lucifera</taxon>
    </lineage>
</organism>
<dbReference type="PROSITE" id="PS51372">
    <property type="entry name" value="PRD_2"/>
    <property type="match status" value="1"/>
</dbReference>
<dbReference type="Pfam" id="PF03610">
    <property type="entry name" value="EIIA-man"/>
    <property type="match status" value="1"/>
</dbReference>
<dbReference type="InterPro" id="IPR002078">
    <property type="entry name" value="Sigma_54_int"/>
</dbReference>
<evidence type="ECO:0000256" key="2">
    <source>
        <dbReference type="ARBA" id="ARBA00022741"/>
    </source>
</evidence>
<reference evidence="8 9" key="1">
    <citation type="submission" date="2018-06" db="EMBL/GenBank/DDBJ databases">
        <authorList>
            <person name="Strepis N."/>
        </authorList>
    </citation>
    <scope>NUCLEOTIDE SEQUENCE [LARGE SCALE GENOMIC DNA]</scope>
    <source>
        <strain evidence="8">LUCI</strain>
    </source>
</reference>
<keyword evidence="9" id="KW-1185">Reference proteome</keyword>
<evidence type="ECO:0000313" key="8">
    <source>
        <dbReference type="EMBL" id="VBB07265.1"/>
    </source>
</evidence>
<dbReference type="InterPro" id="IPR016152">
    <property type="entry name" value="PTrfase/Anion_transptr"/>
</dbReference>
<dbReference type="InterPro" id="IPR007634">
    <property type="entry name" value="RNA_pol_sigma_54_DNA-bd"/>
</dbReference>
<dbReference type="PROSITE" id="PS51094">
    <property type="entry name" value="PTS_EIIA_TYPE_2"/>
    <property type="match status" value="1"/>
</dbReference>
<dbReference type="GO" id="GO:0016740">
    <property type="term" value="F:transferase activity"/>
    <property type="evidence" value="ECO:0007669"/>
    <property type="project" value="UniProtKB-KW"/>
</dbReference>
<dbReference type="PROSITE" id="PS50045">
    <property type="entry name" value="SIGMA54_INTERACT_4"/>
    <property type="match status" value="1"/>
</dbReference>
<dbReference type="AlphaFoldDB" id="A0A498R8G3"/>
<feature type="domain" description="PTS EIIA type-4" evidence="6">
    <location>
        <begin position="581"/>
        <end position="720"/>
    </location>
</feature>
<dbReference type="InterPro" id="IPR002178">
    <property type="entry name" value="PTS_EIIA_type-2_dom"/>
</dbReference>
<dbReference type="CDD" id="cd00009">
    <property type="entry name" value="AAA"/>
    <property type="match status" value="1"/>
</dbReference>
<dbReference type="PROSITE" id="PS00676">
    <property type="entry name" value="SIGMA54_INTERACT_2"/>
    <property type="match status" value="1"/>
</dbReference>
<dbReference type="GO" id="GO:0001216">
    <property type="term" value="F:DNA-binding transcription activator activity"/>
    <property type="evidence" value="ECO:0007669"/>
    <property type="project" value="InterPro"/>
</dbReference>
<dbReference type="OrthoDB" id="1632886at2"/>
<dbReference type="SUPFAM" id="SSF52540">
    <property type="entry name" value="P-loop containing nucleoside triphosphate hydrolases"/>
    <property type="match status" value="1"/>
</dbReference>
<dbReference type="InterPro" id="IPR011608">
    <property type="entry name" value="PRD"/>
</dbReference>
<dbReference type="SMART" id="SM00382">
    <property type="entry name" value="AAA"/>
    <property type="match status" value="1"/>
</dbReference>